<evidence type="ECO:0000313" key="2">
    <source>
        <dbReference type="EMBL" id="AQS85692.1"/>
    </source>
</evidence>
<dbReference type="SUPFAM" id="SSF109709">
    <property type="entry name" value="KorB DNA-binding domain-like"/>
    <property type="match status" value="1"/>
</dbReference>
<proteinExistence type="predicted"/>
<dbReference type="GO" id="GO:0005694">
    <property type="term" value="C:chromosome"/>
    <property type="evidence" value="ECO:0007669"/>
    <property type="project" value="TreeGrafter"/>
</dbReference>
<dbReference type="EMBL" id="CP014692">
    <property type="protein sequence ID" value="AQS85692.1"/>
    <property type="molecule type" value="Genomic_DNA"/>
</dbReference>
<keyword evidence="3" id="KW-1185">Reference proteome</keyword>
<evidence type="ECO:0000313" key="3">
    <source>
        <dbReference type="Proteomes" id="UP000188937"/>
    </source>
</evidence>
<dbReference type="GO" id="GO:0007059">
    <property type="term" value="P:chromosome segregation"/>
    <property type="evidence" value="ECO:0007669"/>
    <property type="project" value="TreeGrafter"/>
</dbReference>
<dbReference type="InterPro" id="IPR003115">
    <property type="entry name" value="ParB_N"/>
</dbReference>
<gene>
    <name evidence="2" type="ORF">A0U92_13965</name>
</gene>
<dbReference type="InterPro" id="IPR036086">
    <property type="entry name" value="ParB/Sulfiredoxin_sf"/>
</dbReference>
<dbReference type="InterPro" id="IPR050336">
    <property type="entry name" value="Chromosome_partition/occlusion"/>
</dbReference>
<dbReference type="KEGG" id="aace:A0U92_13965"/>
<dbReference type="InterPro" id="IPR011111">
    <property type="entry name" value="Plasmid_RepB"/>
</dbReference>
<evidence type="ECO:0000259" key="1">
    <source>
        <dbReference type="SMART" id="SM00470"/>
    </source>
</evidence>
<reference evidence="2 3" key="1">
    <citation type="submission" date="2016-03" db="EMBL/GenBank/DDBJ databases">
        <title>Acetic acid bacteria sequencing.</title>
        <authorList>
            <person name="Brandt J."/>
            <person name="Jakob F."/>
            <person name="Vogel R.F."/>
        </authorList>
    </citation>
    <scope>NUCLEOTIDE SEQUENCE [LARGE SCALE GENOMIC DNA]</scope>
    <source>
        <strain evidence="2 3">TMW2.1153</strain>
    </source>
</reference>
<dbReference type="Pfam" id="PF07506">
    <property type="entry name" value="RepB"/>
    <property type="match status" value="1"/>
</dbReference>
<dbReference type="STRING" id="435.A0U92_13965"/>
<dbReference type="RefSeq" id="WP_236748159.1">
    <property type="nucleotide sequence ID" value="NZ_CP014692.1"/>
</dbReference>
<sequence>MSKPIRISFERKVYELPLGAILPLRPMTKRIIALKRYERIATSIGVVGIIEPLAVAKADREGRHLLLDGHLRLHALQEQRVESAPCIISDDDEAFTYNKRVNRLATVQEHYMISRAIDRGVPPAMIAVALGIEEKMVMRRRSLLDSIAPGAVEILKDRPVNMQVFDILRKMKPYKQVETAELMVAMNNLTAAYARAILAATRQTDLVKPDRPKAATGITPDQMARMEREMENLVKDYRAIEATFGDDVLQLVLAGRYLERLMENTKIISYLEARYPEIISELRIIVSATSLDAG</sequence>
<feature type="domain" description="ParB-like N-terminal" evidence="1">
    <location>
        <begin position="14"/>
        <end position="107"/>
    </location>
</feature>
<dbReference type="SUPFAM" id="SSF110849">
    <property type="entry name" value="ParB/Sulfiredoxin"/>
    <property type="match status" value="1"/>
</dbReference>
<organism evidence="2 3">
    <name type="scientific">Acetobacter aceti</name>
    <dbReference type="NCBI Taxonomy" id="435"/>
    <lineage>
        <taxon>Bacteria</taxon>
        <taxon>Pseudomonadati</taxon>
        <taxon>Pseudomonadota</taxon>
        <taxon>Alphaproteobacteria</taxon>
        <taxon>Acetobacterales</taxon>
        <taxon>Acetobacteraceae</taxon>
        <taxon>Acetobacter</taxon>
        <taxon>Acetobacter subgen. Acetobacter</taxon>
    </lineage>
</organism>
<protein>
    <submittedName>
        <fullName evidence="2">Chromosome partitioning protein ParB</fullName>
    </submittedName>
</protein>
<dbReference type="SMART" id="SM00470">
    <property type="entry name" value="ParB"/>
    <property type="match status" value="1"/>
</dbReference>
<accession>A0A1U9KIQ2</accession>
<name>A0A1U9KIQ2_ACEAC</name>
<dbReference type="PANTHER" id="PTHR33375">
    <property type="entry name" value="CHROMOSOME-PARTITIONING PROTEIN PARB-RELATED"/>
    <property type="match status" value="1"/>
</dbReference>
<dbReference type="Gene3D" id="3.90.1530.10">
    <property type="entry name" value="Conserved hypothetical protein from pyrococcus furiosus pfu- 392566-001, ParB domain"/>
    <property type="match status" value="1"/>
</dbReference>
<dbReference type="PANTHER" id="PTHR33375:SF1">
    <property type="entry name" value="CHROMOSOME-PARTITIONING PROTEIN PARB-RELATED"/>
    <property type="match status" value="1"/>
</dbReference>
<dbReference type="Proteomes" id="UP000188937">
    <property type="component" value="Chromosome"/>
</dbReference>
<dbReference type="AlphaFoldDB" id="A0A1U9KIQ2"/>